<evidence type="ECO:0000313" key="1">
    <source>
        <dbReference type="EMBL" id="MPC50459.1"/>
    </source>
</evidence>
<evidence type="ECO:0000313" key="2">
    <source>
        <dbReference type="Proteomes" id="UP000324222"/>
    </source>
</evidence>
<proteinExistence type="predicted"/>
<comment type="caution">
    <text evidence="1">The sequence shown here is derived from an EMBL/GenBank/DDBJ whole genome shotgun (WGS) entry which is preliminary data.</text>
</comment>
<reference evidence="1 2" key="1">
    <citation type="submission" date="2019-05" db="EMBL/GenBank/DDBJ databases">
        <title>Another draft genome of Portunus trituberculatus and its Hox gene families provides insights of decapod evolution.</title>
        <authorList>
            <person name="Jeong J.-H."/>
            <person name="Song I."/>
            <person name="Kim S."/>
            <person name="Choi T."/>
            <person name="Kim D."/>
            <person name="Ryu S."/>
            <person name="Kim W."/>
        </authorList>
    </citation>
    <scope>NUCLEOTIDE SEQUENCE [LARGE SCALE GENOMIC DNA]</scope>
    <source>
        <tissue evidence="1">Muscle</tissue>
    </source>
</reference>
<dbReference type="AlphaFoldDB" id="A0A5B7FYX4"/>
<accession>A0A5B7FYX4</accession>
<dbReference type="Proteomes" id="UP000324222">
    <property type="component" value="Unassembled WGS sequence"/>
</dbReference>
<name>A0A5B7FYX4_PORTR</name>
<keyword evidence="2" id="KW-1185">Reference proteome</keyword>
<organism evidence="1 2">
    <name type="scientific">Portunus trituberculatus</name>
    <name type="common">Swimming crab</name>
    <name type="synonym">Neptunus trituberculatus</name>
    <dbReference type="NCBI Taxonomy" id="210409"/>
    <lineage>
        <taxon>Eukaryota</taxon>
        <taxon>Metazoa</taxon>
        <taxon>Ecdysozoa</taxon>
        <taxon>Arthropoda</taxon>
        <taxon>Crustacea</taxon>
        <taxon>Multicrustacea</taxon>
        <taxon>Malacostraca</taxon>
        <taxon>Eumalacostraca</taxon>
        <taxon>Eucarida</taxon>
        <taxon>Decapoda</taxon>
        <taxon>Pleocyemata</taxon>
        <taxon>Brachyura</taxon>
        <taxon>Eubrachyura</taxon>
        <taxon>Portunoidea</taxon>
        <taxon>Portunidae</taxon>
        <taxon>Portuninae</taxon>
        <taxon>Portunus</taxon>
    </lineage>
</organism>
<gene>
    <name evidence="1" type="ORF">E2C01_044288</name>
</gene>
<dbReference type="EMBL" id="VSRR010009520">
    <property type="protein sequence ID" value="MPC50459.1"/>
    <property type="molecule type" value="Genomic_DNA"/>
</dbReference>
<sequence>MAVKPQPSIQLHSKYLDVFLKWESSAAKRQPSCHCSRGDWGPRDHHCLCLLRSKCHLLASTPLLYDK</sequence>
<protein>
    <submittedName>
        <fullName evidence="1">Uncharacterized protein</fullName>
    </submittedName>
</protein>